<evidence type="ECO:0000259" key="7">
    <source>
        <dbReference type="PROSITE" id="PS50850"/>
    </source>
</evidence>
<dbReference type="GO" id="GO:0022857">
    <property type="term" value="F:transmembrane transporter activity"/>
    <property type="evidence" value="ECO:0007669"/>
    <property type="project" value="InterPro"/>
</dbReference>
<dbReference type="InterPro" id="IPR036259">
    <property type="entry name" value="MFS_trans_sf"/>
</dbReference>
<dbReference type="Proteomes" id="UP000247810">
    <property type="component" value="Unassembled WGS sequence"/>
</dbReference>
<feature type="domain" description="Major facilitator superfamily (MFS) profile" evidence="7">
    <location>
        <begin position="1"/>
        <end position="438"/>
    </location>
</feature>
<feature type="transmembrane region" description="Helical" evidence="6">
    <location>
        <begin position="112"/>
        <end position="135"/>
    </location>
</feature>
<evidence type="ECO:0000256" key="4">
    <source>
        <dbReference type="ARBA" id="ARBA00023136"/>
    </source>
</evidence>
<evidence type="ECO:0000313" key="8">
    <source>
        <dbReference type="EMBL" id="PYH92308.1"/>
    </source>
</evidence>
<sequence length="466" mass="49821">MSSCSESVVLPSPGPRTSSTCPCCNFSSTTCAARTRVCKSDRVQSKLAYLNGNLFLVEAVVGLVFAFPFGVLADIVGRKPMIMLSTVGSLLSLAWMLVVISLPRIIPVEFIVAGPLFTAVGGGSTIVVANLYSLLSDMVSETERASAFFFMGFASLSGASIGPALSSKLMDTFSPWVPALLGFFAVPIGVSGLIFVPEAPPRPQQDSSSEEEHAESDEPQQTRVKSHIGQSVRLLKASFTMLQSPSIVLILATFLALMPELLATSQFYAQYVSKRFDWSLAKAGYLLTVRGIIQMVVLLVALPLLSKLLLRWQRPAVKDLTFARFSFTFAATGALFMAASGVNTVVFGLSLNTFAGGASPLCRSLATSYMDPQDLAKLNTMIGIVESAGALFAGPALAWLFSTGMKWGGEWLGLPYLGLAALLVLGLLALFFVRAPQENKADDGNRETEGFQRGDSPFTEDLGRDA</sequence>
<dbReference type="Gene3D" id="1.20.1250.20">
    <property type="entry name" value="MFS general substrate transporter like domains"/>
    <property type="match status" value="1"/>
</dbReference>
<evidence type="ECO:0000256" key="3">
    <source>
        <dbReference type="ARBA" id="ARBA00022989"/>
    </source>
</evidence>
<evidence type="ECO:0000256" key="5">
    <source>
        <dbReference type="SAM" id="MobiDB-lite"/>
    </source>
</evidence>
<dbReference type="OrthoDB" id="194139at2759"/>
<dbReference type="Pfam" id="PF07690">
    <property type="entry name" value="MFS_1"/>
    <property type="match status" value="1"/>
</dbReference>
<comment type="subcellular location">
    <subcellularLocation>
        <location evidence="1">Membrane</location>
        <topology evidence="1">Multi-pass membrane protein</topology>
    </subcellularLocation>
</comment>
<feature type="compositionally biased region" description="Acidic residues" evidence="5">
    <location>
        <begin position="208"/>
        <end position="218"/>
    </location>
</feature>
<name>A0A319DVW9_9EURO</name>
<keyword evidence="2 6" id="KW-0812">Transmembrane</keyword>
<keyword evidence="3 6" id="KW-1133">Transmembrane helix</keyword>
<protein>
    <submittedName>
        <fullName evidence="8">MFS general substrate transporter</fullName>
    </submittedName>
</protein>
<feature type="transmembrane region" description="Helical" evidence="6">
    <location>
        <begin position="54"/>
        <end position="75"/>
    </location>
</feature>
<feature type="transmembrane region" description="Helical" evidence="6">
    <location>
        <begin position="413"/>
        <end position="433"/>
    </location>
</feature>
<proteinExistence type="predicted"/>
<evidence type="ECO:0000256" key="1">
    <source>
        <dbReference type="ARBA" id="ARBA00004141"/>
    </source>
</evidence>
<feature type="transmembrane region" description="Helical" evidence="6">
    <location>
        <begin position="378"/>
        <end position="401"/>
    </location>
</feature>
<feature type="transmembrane region" description="Helical" evidence="6">
    <location>
        <begin position="177"/>
        <end position="196"/>
    </location>
</feature>
<evidence type="ECO:0000256" key="6">
    <source>
        <dbReference type="SAM" id="Phobius"/>
    </source>
</evidence>
<feature type="region of interest" description="Disordered" evidence="5">
    <location>
        <begin position="440"/>
        <end position="466"/>
    </location>
</feature>
<dbReference type="InterPro" id="IPR020846">
    <property type="entry name" value="MFS_dom"/>
</dbReference>
<dbReference type="CDD" id="cd06174">
    <property type="entry name" value="MFS"/>
    <property type="match status" value="1"/>
</dbReference>
<evidence type="ECO:0000256" key="2">
    <source>
        <dbReference type="ARBA" id="ARBA00022692"/>
    </source>
</evidence>
<organism evidence="8 9">
    <name type="scientific">Aspergillus ellipticus CBS 707.79</name>
    <dbReference type="NCBI Taxonomy" id="1448320"/>
    <lineage>
        <taxon>Eukaryota</taxon>
        <taxon>Fungi</taxon>
        <taxon>Dikarya</taxon>
        <taxon>Ascomycota</taxon>
        <taxon>Pezizomycotina</taxon>
        <taxon>Eurotiomycetes</taxon>
        <taxon>Eurotiomycetidae</taxon>
        <taxon>Eurotiales</taxon>
        <taxon>Aspergillaceae</taxon>
        <taxon>Aspergillus</taxon>
        <taxon>Aspergillus subgen. Circumdati</taxon>
    </lineage>
</organism>
<feature type="compositionally biased region" description="Basic and acidic residues" evidence="5">
    <location>
        <begin position="440"/>
        <end position="452"/>
    </location>
</feature>
<dbReference type="InterPro" id="IPR011701">
    <property type="entry name" value="MFS"/>
</dbReference>
<feature type="transmembrane region" description="Helical" evidence="6">
    <location>
        <begin position="246"/>
        <end position="269"/>
    </location>
</feature>
<feature type="region of interest" description="Disordered" evidence="5">
    <location>
        <begin position="200"/>
        <end position="225"/>
    </location>
</feature>
<dbReference type="PANTHER" id="PTHR23507:SF1">
    <property type="entry name" value="FI18259P1-RELATED"/>
    <property type="match status" value="1"/>
</dbReference>
<feature type="transmembrane region" description="Helical" evidence="6">
    <location>
        <begin position="322"/>
        <end position="339"/>
    </location>
</feature>
<dbReference type="AlphaFoldDB" id="A0A319DVW9"/>
<dbReference type="EMBL" id="KZ825920">
    <property type="protein sequence ID" value="PYH92308.1"/>
    <property type="molecule type" value="Genomic_DNA"/>
</dbReference>
<evidence type="ECO:0000313" key="9">
    <source>
        <dbReference type="Proteomes" id="UP000247810"/>
    </source>
</evidence>
<gene>
    <name evidence="8" type="ORF">BO71DRAFT_432049</name>
</gene>
<keyword evidence="4 6" id="KW-0472">Membrane</keyword>
<feature type="transmembrane region" description="Helical" evidence="6">
    <location>
        <begin position="147"/>
        <end position="165"/>
    </location>
</feature>
<dbReference type="VEuPathDB" id="FungiDB:BO71DRAFT_432049"/>
<accession>A0A319DVW9</accession>
<reference evidence="8 9" key="1">
    <citation type="submission" date="2018-02" db="EMBL/GenBank/DDBJ databases">
        <title>The genomes of Aspergillus section Nigri reveals drivers in fungal speciation.</title>
        <authorList>
            <consortium name="DOE Joint Genome Institute"/>
            <person name="Vesth T.C."/>
            <person name="Nybo J."/>
            <person name="Theobald S."/>
            <person name="Brandl J."/>
            <person name="Frisvad J.C."/>
            <person name="Nielsen K.F."/>
            <person name="Lyhne E.K."/>
            <person name="Kogle M.E."/>
            <person name="Kuo A."/>
            <person name="Riley R."/>
            <person name="Clum A."/>
            <person name="Nolan M."/>
            <person name="Lipzen A."/>
            <person name="Salamov A."/>
            <person name="Henrissat B."/>
            <person name="Wiebenga A."/>
            <person name="De vries R.P."/>
            <person name="Grigoriev I.V."/>
            <person name="Mortensen U.H."/>
            <person name="Andersen M.R."/>
            <person name="Baker S.E."/>
        </authorList>
    </citation>
    <scope>NUCLEOTIDE SEQUENCE [LARGE SCALE GENOMIC DNA]</scope>
    <source>
        <strain evidence="8 9">CBS 707.79</strain>
    </source>
</reference>
<keyword evidence="9" id="KW-1185">Reference proteome</keyword>
<dbReference type="PROSITE" id="PS50850">
    <property type="entry name" value="MFS"/>
    <property type="match status" value="1"/>
</dbReference>
<feature type="transmembrane region" description="Helical" evidence="6">
    <location>
        <begin position="82"/>
        <end position="106"/>
    </location>
</feature>
<dbReference type="GO" id="GO:0016020">
    <property type="term" value="C:membrane"/>
    <property type="evidence" value="ECO:0007669"/>
    <property type="project" value="UniProtKB-SubCell"/>
</dbReference>
<dbReference type="SUPFAM" id="SSF103473">
    <property type="entry name" value="MFS general substrate transporter"/>
    <property type="match status" value="1"/>
</dbReference>
<feature type="transmembrane region" description="Helical" evidence="6">
    <location>
        <begin position="289"/>
        <end position="310"/>
    </location>
</feature>
<dbReference type="PANTHER" id="PTHR23507">
    <property type="entry name" value="ZGC:174356"/>
    <property type="match status" value="1"/>
</dbReference>